<proteinExistence type="inferred from homology"/>
<dbReference type="Pfam" id="PF16656">
    <property type="entry name" value="Pur_ac_phosph_N"/>
    <property type="match status" value="1"/>
</dbReference>
<dbReference type="GO" id="GO:0003993">
    <property type="term" value="F:acid phosphatase activity"/>
    <property type="evidence" value="ECO:0007669"/>
    <property type="project" value="UniProtKB-EC"/>
</dbReference>
<keyword evidence="2 4" id="KW-0378">Hydrolase</keyword>
<accession>A0A0C9Y4A6</accession>
<evidence type="ECO:0000256" key="1">
    <source>
        <dbReference type="ARBA" id="ARBA00022729"/>
    </source>
</evidence>
<evidence type="ECO:0000259" key="7">
    <source>
        <dbReference type="Pfam" id="PF16656"/>
    </source>
</evidence>
<evidence type="ECO:0000256" key="3">
    <source>
        <dbReference type="ARBA" id="ARBA00023180"/>
    </source>
</evidence>
<dbReference type="GO" id="GO:0046872">
    <property type="term" value="F:metal ion binding"/>
    <property type="evidence" value="ECO:0007669"/>
    <property type="project" value="InterPro"/>
</dbReference>
<dbReference type="InterPro" id="IPR029052">
    <property type="entry name" value="Metallo-depent_PP-like"/>
</dbReference>
<dbReference type="EMBL" id="KN838586">
    <property type="protein sequence ID" value="KIK02928.1"/>
    <property type="molecule type" value="Genomic_DNA"/>
</dbReference>
<dbReference type="InterPro" id="IPR004843">
    <property type="entry name" value="Calcineurin-like_PHP"/>
</dbReference>
<dbReference type="Pfam" id="PF14008">
    <property type="entry name" value="Metallophos_C"/>
    <property type="match status" value="1"/>
</dbReference>
<dbReference type="InterPro" id="IPR041792">
    <property type="entry name" value="MPP_PAP"/>
</dbReference>
<dbReference type="InterPro" id="IPR025733">
    <property type="entry name" value="PAPs_C"/>
</dbReference>
<protein>
    <recommendedName>
        <fullName evidence="4">Purple acid phosphatase</fullName>
        <ecNumber evidence="4">3.1.3.2</ecNumber>
    </recommendedName>
</protein>
<evidence type="ECO:0000259" key="6">
    <source>
        <dbReference type="Pfam" id="PF14008"/>
    </source>
</evidence>
<dbReference type="HOGENOM" id="CLU_013387_2_2_1"/>
<keyword evidence="9" id="KW-1185">Reference proteome</keyword>
<dbReference type="InterPro" id="IPR015914">
    <property type="entry name" value="PAPs_N"/>
</dbReference>
<dbReference type="Proteomes" id="UP000054477">
    <property type="component" value="Unassembled WGS sequence"/>
</dbReference>
<dbReference type="InterPro" id="IPR039331">
    <property type="entry name" value="PAPs-like"/>
</dbReference>
<dbReference type="STRING" id="1095629.A0A0C9Y4A6"/>
<comment type="catalytic activity">
    <reaction evidence="4">
        <text>a phosphate monoester + H2O = an alcohol + phosphate</text>
        <dbReference type="Rhea" id="RHEA:15017"/>
        <dbReference type="ChEBI" id="CHEBI:15377"/>
        <dbReference type="ChEBI" id="CHEBI:30879"/>
        <dbReference type="ChEBI" id="CHEBI:43474"/>
        <dbReference type="ChEBI" id="CHEBI:67140"/>
        <dbReference type="EC" id="3.1.3.2"/>
    </reaction>
</comment>
<dbReference type="InterPro" id="IPR008963">
    <property type="entry name" value="Purple_acid_Pase-like_N"/>
</dbReference>
<dbReference type="PANTHER" id="PTHR22953">
    <property type="entry name" value="ACID PHOSPHATASE RELATED"/>
    <property type="match status" value="1"/>
</dbReference>
<organism evidence="8 9">
    <name type="scientific">Laccaria amethystina LaAM-08-1</name>
    <dbReference type="NCBI Taxonomy" id="1095629"/>
    <lineage>
        <taxon>Eukaryota</taxon>
        <taxon>Fungi</taxon>
        <taxon>Dikarya</taxon>
        <taxon>Basidiomycota</taxon>
        <taxon>Agaricomycotina</taxon>
        <taxon>Agaricomycetes</taxon>
        <taxon>Agaricomycetidae</taxon>
        <taxon>Agaricales</taxon>
        <taxon>Agaricineae</taxon>
        <taxon>Hydnangiaceae</taxon>
        <taxon>Laccaria</taxon>
    </lineage>
</organism>
<dbReference type="SUPFAM" id="SSF56300">
    <property type="entry name" value="Metallo-dependent phosphatases"/>
    <property type="match status" value="1"/>
</dbReference>
<feature type="domain" description="Calcineurin-like phosphoesterase" evidence="5">
    <location>
        <begin position="189"/>
        <end position="417"/>
    </location>
</feature>
<feature type="domain" description="Purple acid phosphatase C-terminal" evidence="6">
    <location>
        <begin position="439"/>
        <end position="500"/>
    </location>
</feature>
<dbReference type="AlphaFoldDB" id="A0A0C9Y4A6"/>
<feature type="domain" description="Purple acid phosphatase N-terminal" evidence="7">
    <location>
        <begin position="54"/>
        <end position="144"/>
    </location>
</feature>
<dbReference type="OrthoDB" id="45007at2759"/>
<keyword evidence="1" id="KW-0732">Signal</keyword>
<dbReference type="Gene3D" id="3.60.21.10">
    <property type="match status" value="1"/>
</dbReference>
<dbReference type="Gene3D" id="2.60.40.380">
    <property type="entry name" value="Purple acid phosphatase-like, N-terminal"/>
    <property type="match status" value="1"/>
</dbReference>
<evidence type="ECO:0000313" key="8">
    <source>
        <dbReference type="EMBL" id="KIK02928.1"/>
    </source>
</evidence>
<sequence length="509" mass="56395">MMWGIQIVTPDFKVVTMLLRKQQLVLSLVGFVSFVLADLPSVSHVRVPNDTFEPVQIRQAYAGSTGMHLSWNTFAKLPAPPTVHYGFSPSFLPFLSSPQNAESVTYPTSLTYNNHVRLNQLFPNTKYYWKPAFSNASSIFSFTTARETGDHTPFTTAVVVDLGLIGPQGLSTTVGAGAANPLQPGEINTIQSLQQHEDWDFLWHPGDIAYADYWLKEELQGFLPNTSIADGFHVYESLLNQFYDEMTPLTSQKPWMVGPGNHEANCDNGGTKGFDVTICVPGQTNFTGYRNHFRMPSSESGGLENFWFSFNHGMVHFVQFDTETDLGHGILGPDQPGGSAGNPGEDSGPFGLADQQIKWLINDLKNVDRKKTPWVIAAGHRPWYVSGTVCPECQKAFEATLNQYSVDLVISGHVHVYERSAPIFNGTVDPNELNNPKFPWYITNGAAGHYDGLDTLNATLAPFSRAAFDTHYGWSRLVFHNCTHLTHEFVKSADGTVLDSATLFKGRKC</sequence>
<evidence type="ECO:0000313" key="9">
    <source>
        <dbReference type="Proteomes" id="UP000054477"/>
    </source>
</evidence>
<dbReference type="EC" id="3.1.3.2" evidence="4"/>
<name>A0A0C9Y4A6_9AGAR</name>
<reference evidence="9" key="2">
    <citation type="submission" date="2015-01" db="EMBL/GenBank/DDBJ databases">
        <title>Evolutionary Origins and Diversification of the Mycorrhizal Mutualists.</title>
        <authorList>
            <consortium name="DOE Joint Genome Institute"/>
            <consortium name="Mycorrhizal Genomics Consortium"/>
            <person name="Kohler A."/>
            <person name="Kuo A."/>
            <person name="Nagy L.G."/>
            <person name="Floudas D."/>
            <person name="Copeland A."/>
            <person name="Barry K.W."/>
            <person name="Cichocki N."/>
            <person name="Veneault-Fourrey C."/>
            <person name="LaButti K."/>
            <person name="Lindquist E.A."/>
            <person name="Lipzen A."/>
            <person name="Lundell T."/>
            <person name="Morin E."/>
            <person name="Murat C."/>
            <person name="Riley R."/>
            <person name="Ohm R."/>
            <person name="Sun H."/>
            <person name="Tunlid A."/>
            <person name="Henrissat B."/>
            <person name="Grigoriev I.V."/>
            <person name="Hibbett D.S."/>
            <person name="Martin F."/>
        </authorList>
    </citation>
    <scope>NUCLEOTIDE SEQUENCE [LARGE SCALE GENOMIC DNA]</scope>
    <source>
        <strain evidence="9">LaAM-08-1</strain>
    </source>
</reference>
<gene>
    <name evidence="8" type="ORF">K443DRAFT_506958</name>
</gene>
<evidence type="ECO:0000256" key="2">
    <source>
        <dbReference type="ARBA" id="ARBA00022801"/>
    </source>
</evidence>
<keyword evidence="3" id="KW-0325">Glycoprotein</keyword>
<dbReference type="PANTHER" id="PTHR22953:SF145">
    <property type="entry name" value="PURPLE ACID PHOSPHATASE"/>
    <property type="match status" value="1"/>
</dbReference>
<comment type="similarity">
    <text evidence="4">Belongs to the metallophosphoesterase superfamily. Purple acid phosphatase family.</text>
</comment>
<reference evidence="8 9" key="1">
    <citation type="submission" date="2014-04" db="EMBL/GenBank/DDBJ databases">
        <authorList>
            <consortium name="DOE Joint Genome Institute"/>
            <person name="Kuo A."/>
            <person name="Kohler A."/>
            <person name="Nagy L.G."/>
            <person name="Floudas D."/>
            <person name="Copeland A."/>
            <person name="Barry K.W."/>
            <person name="Cichocki N."/>
            <person name="Veneault-Fourrey C."/>
            <person name="LaButti K."/>
            <person name="Lindquist E.A."/>
            <person name="Lipzen A."/>
            <person name="Lundell T."/>
            <person name="Morin E."/>
            <person name="Murat C."/>
            <person name="Sun H."/>
            <person name="Tunlid A."/>
            <person name="Henrissat B."/>
            <person name="Grigoriev I.V."/>
            <person name="Hibbett D.S."/>
            <person name="Martin F."/>
            <person name="Nordberg H.P."/>
            <person name="Cantor M.N."/>
            <person name="Hua S.X."/>
        </authorList>
    </citation>
    <scope>NUCLEOTIDE SEQUENCE [LARGE SCALE GENOMIC DNA]</scope>
    <source>
        <strain evidence="8 9">LaAM-08-1</strain>
    </source>
</reference>
<dbReference type="CDD" id="cd00839">
    <property type="entry name" value="MPP_PAPs"/>
    <property type="match status" value="1"/>
</dbReference>
<evidence type="ECO:0000256" key="4">
    <source>
        <dbReference type="RuleBase" id="RU361203"/>
    </source>
</evidence>
<dbReference type="SUPFAM" id="SSF49363">
    <property type="entry name" value="Purple acid phosphatase, N-terminal domain"/>
    <property type="match status" value="1"/>
</dbReference>
<dbReference type="Pfam" id="PF00149">
    <property type="entry name" value="Metallophos"/>
    <property type="match status" value="1"/>
</dbReference>
<evidence type="ECO:0000259" key="5">
    <source>
        <dbReference type="Pfam" id="PF00149"/>
    </source>
</evidence>